<proteinExistence type="predicted"/>
<sequence length="248" mass="29392">TIHDRVIRCMRAVDTWVHTGLTRADRLHAYAHTLLVLWEKWALKLDIRRRLLRLAHQFYIDSSNAFSTLDTIDAHLLSLTSNYLCSSEDLIREYNQINEQLIQSTEIPLRQGHILLEKMQTNECKSPILRERVYDLEKRIEHIRNKLREEYEKLDRQGSSLYQTFDNECTAVETWLFNVAENFLYSTRFLIDSNNSIDTKTQANDFLESHQQIIECDLKVRIDSQSNLLSMTDQQFLMCRLIFVNVYS</sequence>
<evidence type="ECO:0000313" key="2">
    <source>
        <dbReference type="Proteomes" id="UP000681720"/>
    </source>
</evidence>
<evidence type="ECO:0000313" key="1">
    <source>
        <dbReference type="EMBL" id="CAF5200527.1"/>
    </source>
</evidence>
<dbReference type="EMBL" id="CAJOBJ010345320">
    <property type="protein sequence ID" value="CAF5200527.1"/>
    <property type="molecule type" value="Genomic_DNA"/>
</dbReference>
<name>A0A8S3IGS3_9BILA</name>
<dbReference type="AlphaFoldDB" id="A0A8S3IGS3"/>
<gene>
    <name evidence="1" type="ORF">GIL414_LOCUS76425</name>
</gene>
<accession>A0A8S3IGS3</accession>
<dbReference type="Gene3D" id="1.20.58.60">
    <property type="match status" value="1"/>
</dbReference>
<feature type="non-terminal residue" evidence="1">
    <location>
        <position position="1"/>
    </location>
</feature>
<organism evidence="1 2">
    <name type="scientific">Rotaria magnacalcarata</name>
    <dbReference type="NCBI Taxonomy" id="392030"/>
    <lineage>
        <taxon>Eukaryota</taxon>
        <taxon>Metazoa</taxon>
        <taxon>Spiralia</taxon>
        <taxon>Gnathifera</taxon>
        <taxon>Rotifera</taxon>
        <taxon>Eurotatoria</taxon>
        <taxon>Bdelloidea</taxon>
        <taxon>Philodinida</taxon>
        <taxon>Philodinidae</taxon>
        <taxon>Rotaria</taxon>
    </lineage>
</organism>
<dbReference type="Proteomes" id="UP000681720">
    <property type="component" value="Unassembled WGS sequence"/>
</dbReference>
<comment type="caution">
    <text evidence="1">The sequence shown here is derived from an EMBL/GenBank/DDBJ whole genome shotgun (WGS) entry which is preliminary data.</text>
</comment>
<reference evidence="1" key="1">
    <citation type="submission" date="2021-02" db="EMBL/GenBank/DDBJ databases">
        <authorList>
            <person name="Nowell W R."/>
        </authorList>
    </citation>
    <scope>NUCLEOTIDE SEQUENCE</scope>
</reference>
<protein>
    <submittedName>
        <fullName evidence="1">Uncharacterized protein</fullName>
    </submittedName>
</protein>